<evidence type="ECO:0000313" key="3">
    <source>
        <dbReference type="EMBL" id="PAU68918.1"/>
    </source>
</evidence>
<organism evidence="3 4">
    <name type="scientific">Bifidobacterium criceti</name>
    <dbReference type="NCBI Taxonomy" id="1960969"/>
    <lineage>
        <taxon>Bacteria</taxon>
        <taxon>Bacillati</taxon>
        <taxon>Actinomycetota</taxon>
        <taxon>Actinomycetes</taxon>
        <taxon>Bifidobacteriales</taxon>
        <taxon>Bifidobacteriaceae</taxon>
        <taxon>Bifidobacterium</taxon>
    </lineage>
</organism>
<keyword evidence="2" id="KW-1133">Transmembrane helix</keyword>
<dbReference type="OrthoDB" id="3847604at2"/>
<dbReference type="PANTHER" id="PTHR40765">
    <property type="entry name" value="ESX-2 SECRETION SYSTEM ATPASE ECCB2"/>
    <property type="match status" value="1"/>
</dbReference>
<evidence type="ECO:0000313" key="4">
    <source>
        <dbReference type="Proteomes" id="UP000218399"/>
    </source>
</evidence>
<evidence type="ECO:0000256" key="1">
    <source>
        <dbReference type="SAM" id="MobiDB-lite"/>
    </source>
</evidence>
<evidence type="ECO:0000256" key="2">
    <source>
        <dbReference type="SAM" id="Phobius"/>
    </source>
</evidence>
<protein>
    <submittedName>
        <fullName evidence="3">Subtilisin-type proteinase</fullName>
    </submittedName>
</protein>
<feature type="transmembrane region" description="Helical" evidence="2">
    <location>
        <begin position="41"/>
        <end position="61"/>
    </location>
</feature>
<proteinExistence type="predicted"/>
<dbReference type="InterPro" id="IPR007795">
    <property type="entry name" value="T7SS_EccB"/>
</dbReference>
<sequence>MADKKDLAEAQRYSRRRLVTAFTSGIPSDVELTPKKNQTPVIVGIGLTIIAILIGIFYGYMKPALPDNWQNNKLIVAKHSAARYVSVDGRLHPVINAISARLMIPSSDFDVITVDDEQLEGIPIDATLGILGAPDSLPEHDGLVDGAATSCTYEQRLYNTLSGDKKNIPATNEAVVAHVDDTDYLITGTKRHKLPSDVTSRDGFLRAYGIPQTAHVETSIQWLNLFEAGTAMQRITIDGASELNTGDIRPGAIVMQQGAPSEARYVVMADGSISHLDDVAYALYAIGKSDAQLEPVMLSASEFQKLTNAELSPLPADWPSATLTTADGTSAMCAVLPLQQDGDETAARFYTDEDIARQARGDAANAQMDESNITTTIHGGTGALIRTSIGGASDAGTVYAIDATGTAYPLPGAQEETLKRLGYTNGDVHNVPRGWVDIFPTGVELTPQAASSAPGAKKPDVETVKDRGAAAQVNAS</sequence>
<dbReference type="Proteomes" id="UP000218399">
    <property type="component" value="Unassembled WGS sequence"/>
</dbReference>
<gene>
    <name evidence="3" type="ORF">B1526_0111</name>
</gene>
<name>A0A2A2EJ33_9BIFI</name>
<dbReference type="NCBIfam" id="TIGR03919">
    <property type="entry name" value="T7SS_EccB"/>
    <property type="match status" value="1"/>
</dbReference>
<feature type="compositionally biased region" description="Basic and acidic residues" evidence="1">
    <location>
        <begin position="457"/>
        <end position="468"/>
    </location>
</feature>
<comment type="caution">
    <text evidence="3">The sequence shown here is derived from an EMBL/GenBank/DDBJ whole genome shotgun (WGS) entry which is preliminary data.</text>
</comment>
<reference evidence="3 4" key="1">
    <citation type="journal article" date="2017" name="ISME J.">
        <title>Unveiling bifidobacterial biogeography across the mammalian branch of the tree of life.</title>
        <authorList>
            <person name="Milani C."/>
            <person name="Mangifesta M."/>
            <person name="Mancabelli L."/>
            <person name="Lugli G.A."/>
            <person name="James K."/>
            <person name="Duranti S."/>
            <person name="Turroni F."/>
            <person name="Ferrario C."/>
            <person name="Ossiprandi M.C."/>
            <person name="van Sinderen D."/>
            <person name="Ventura M."/>
        </authorList>
    </citation>
    <scope>NUCLEOTIDE SEQUENCE [LARGE SCALE GENOMIC DNA]</scope>
    <source>
        <strain evidence="4">Ham19E</strain>
    </source>
</reference>
<keyword evidence="2" id="KW-0472">Membrane</keyword>
<dbReference type="GO" id="GO:0005576">
    <property type="term" value="C:extracellular region"/>
    <property type="evidence" value="ECO:0007669"/>
    <property type="project" value="TreeGrafter"/>
</dbReference>
<dbReference type="Gene3D" id="3.30.2390.20">
    <property type="entry name" value="Type VII secretion system EccB, repeat 1 domain"/>
    <property type="match status" value="1"/>
</dbReference>
<dbReference type="Pfam" id="PF05108">
    <property type="entry name" value="T7SS_ESX1_EccB"/>
    <property type="match status" value="1"/>
</dbReference>
<dbReference type="PANTHER" id="PTHR40765:SF2">
    <property type="entry name" value="ESX-2 SECRETION SYSTEM ATPASE ECCB2"/>
    <property type="match status" value="1"/>
</dbReference>
<dbReference type="InterPro" id="IPR044857">
    <property type="entry name" value="T7SS_EccB_R1"/>
</dbReference>
<keyword evidence="4" id="KW-1185">Reference proteome</keyword>
<accession>A0A2A2EJ33</accession>
<feature type="region of interest" description="Disordered" evidence="1">
    <location>
        <begin position="447"/>
        <end position="476"/>
    </location>
</feature>
<dbReference type="RefSeq" id="WP_095614194.1">
    <property type="nucleotide sequence ID" value="NZ_MVOH01000002.1"/>
</dbReference>
<keyword evidence="2" id="KW-0812">Transmembrane</keyword>
<dbReference type="EMBL" id="MVOH01000002">
    <property type="protein sequence ID" value="PAU68918.1"/>
    <property type="molecule type" value="Genomic_DNA"/>
</dbReference>
<dbReference type="AlphaFoldDB" id="A0A2A2EJ33"/>